<evidence type="ECO:0000256" key="2">
    <source>
        <dbReference type="ARBA" id="ARBA00011027"/>
    </source>
</evidence>
<reference evidence="11" key="1">
    <citation type="submission" date="2013-04" db="EMBL/GenBank/DDBJ databases">
        <authorList>
            <person name="Yan F."/>
            <person name="Jiao Y."/>
            <person name="Du X."/>
            <person name="Deng Y."/>
        </authorList>
    </citation>
    <scope>NUCLEOTIDE SEQUENCE</scope>
</reference>
<feature type="signal peptide" evidence="9">
    <location>
        <begin position="1"/>
        <end position="20"/>
    </location>
</feature>
<dbReference type="EC" id="3.4.24.22" evidence="11"/>
<dbReference type="GO" id="GO:0008191">
    <property type="term" value="F:metalloendopeptidase inhibitor activity"/>
    <property type="evidence" value="ECO:0007669"/>
    <property type="project" value="InterPro"/>
</dbReference>
<feature type="domain" description="NTR" evidence="10">
    <location>
        <begin position="19"/>
        <end position="145"/>
    </location>
</feature>
<dbReference type="SMART" id="SM00206">
    <property type="entry name" value="NTR"/>
    <property type="match status" value="1"/>
</dbReference>
<evidence type="ECO:0000256" key="6">
    <source>
        <dbReference type="ARBA" id="ARBA00023157"/>
    </source>
</evidence>
<feature type="disulfide bond" evidence="8">
    <location>
        <begin position="33"/>
        <end position="145"/>
    </location>
</feature>
<protein>
    <submittedName>
        <fullName evidence="11">Tissue inhibitor of matrix metalloproteinase</fullName>
        <ecNumber evidence="11">3.4.24.22</ecNumber>
    </submittedName>
</protein>
<keyword evidence="6 8" id="KW-1015">Disulfide bond</keyword>
<feature type="chain" id="PRO_5004532070" evidence="9">
    <location>
        <begin position="21"/>
        <end position="226"/>
    </location>
</feature>
<evidence type="ECO:0000256" key="5">
    <source>
        <dbReference type="ARBA" id="ARBA00022690"/>
    </source>
</evidence>
<feature type="disulfide bond" evidence="8">
    <location>
        <begin position="170"/>
        <end position="190"/>
    </location>
</feature>
<comment type="similarity">
    <text evidence="2">Belongs to the protease inhibitor I35 (TIMP) family.</text>
</comment>
<feature type="disulfide bond" evidence="8">
    <location>
        <begin position="147"/>
        <end position="198"/>
    </location>
</feature>
<dbReference type="MEROPS" id="I35.005"/>
<evidence type="ECO:0000256" key="8">
    <source>
        <dbReference type="PIRSR" id="PIRSR601820-3"/>
    </source>
</evidence>
<dbReference type="EMBL" id="KC881249">
    <property type="protein sequence ID" value="AGS32052.1"/>
    <property type="molecule type" value="mRNA"/>
</dbReference>
<dbReference type="Gene3D" id="3.90.370.10">
    <property type="entry name" value="Tissue inhibitor of metalloproteinase-1. Chain B, domain 1"/>
    <property type="match status" value="1"/>
</dbReference>
<organism evidence="11">
    <name type="scientific">Pinctada imbricata</name>
    <name type="common">Atlantic pearl-oyster</name>
    <name type="synonym">Pinctada martensii</name>
    <dbReference type="NCBI Taxonomy" id="66713"/>
    <lineage>
        <taxon>Eukaryota</taxon>
        <taxon>Metazoa</taxon>
        <taxon>Spiralia</taxon>
        <taxon>Lophotrochozoa</taxon>
        <taxon>Mollusca</taxon>
        <taxon>Bivalvia</taxon>
        <taxon>Autobranchia</taxon>
        <taxon>Pteriomorphia</taxon>
        <taxon>Pterioida</taxon>
        <taxon>Pterioidea</taxon>
        <taxon>Pteriidae</taxon>
        <taxon>Pinctada</taxon>
    </lineage>
</organism>
<dbReference type="PROSITE" id="PS50189">
    <property type="entry name" value="NTR"/>
    <property type="match status" value="1"/>
</dbReference>
<dbReference type="PANTHER" id="PTHR11844">
    <property type="entry name" value="METALLOPROTEASE INHIBITOR"/>
    <property type="match status" value="1"/>
</dbReference>
<evidence type="ECO:0000313" key="11">
    <source>
        <dbReference type="EMBL" id="AGS32052.1"/>
    </source>
</evidence>
<keyword evidence="5" id="KW-0646">Protease inhibitor</keyword>
<keyword evidence="7" id="KW-0481">Metalloenzyme inhibitor</keyword>
<feature type="disulfide bond" evidence="8">
    <location>
        <begin position="23"/>
        <end position="120"/>
    </location>
</feature>
<dbReference type="GO" id="GO:0051045">
    <property type="term" value="P:negative regulation of membrane protein ectodomain proteolysis"/>
    <property type="evidence" value="ECO:0007669"/>
    <property type="project" value="TreeGrafter"/>
</dbReference>
<dbReference type="AlphaFoldDB" id="S5SNL7"/>
<keyword evidence="4" id="KW-0483">Metalloprotease inhibitor</keyword>
<evidence type="ECO:0000256" key="1">
    <source>
        <dbReference type="ARBA" id="ARBA00004613"/>
    </source>
</evidence>
<dbReference type="InterPro" id="IPR001134">
    <property type="entry name" value="Netrin_domain"/>
</dbReference>
<evidence type="ECO:0000256" key="4">
    <source>
        <dbReference type="ARBA" id="ARBA00022608"/>
    </source>
</evidence>
<keyword evidence="9" id="KW-0732">Signal</keyword>
<dbReference type="GO" id="GO:0002020">
    <property type="term" value="F:protease binding"/>
    <property type="evidence" value="ECO:0007669"/>
    <property type="project" value="TreeGrafter"/>
</dbReference>
<evidence type="ECO:0000256" key="3">
    <source>
        <dbReference type="ARBA" id="ARBA00022525"/>
    </source>
</evidence>
<dbReference type="GO" id="GO:0004222">
    <property type="term" value="F:metalloendopeptidase activity"/>
    <property type="evidence" value="ECO:0007669"/>
    <property type="project" value="UniProtKB-EC"/>
</dbReference>
<dbReference type="Gene3D" id="2.40.50.120">
    <property type="match status" value="1"/>
</dbReference>
<sequence>MALALLVVMVISMVMKQLSASSCAPSHPQEKFCRADFVLRGRVLEEELTYFPETDMVSEKTYTVSVSKKGHIFKGELTCGNVTIITSGSDITSGVTMETEKEYVISGIALPDGTLLTTSCEFVMPYSMVNSHQRRGLRFKYNQGCPCKMRRCYGDDCTMMSDWSIDGDTCLWRHTNVFNPNDCYSKYTYCLNNTLGVCGWKSNRMFEDCVLDDSTRLTMTGEEIRV</sequence>
<dbReference type="GO" id="GO:0031012">
    <property type="term" value="C:extracellular matrix"/>
    <property type="evidence" value="ECO:0007669"/>
    <property type="project" value="TreeGrafter"/>
</dbReference>
<dbReference type="InterPro" id="IPR001820">
    <property type="entry name" value="TIMP"/>
</dbReference>
<keyword evidence="11" id="KW-0378">Hydrolase</keyword>
<dbReference type="Pfam" id="PF00965">
    <property type="entry name" value="TIMP"/>
    <property type="match status" value="1"/>
</dbReference>
<name>S5SNL7_PINIB</name>
<evidence type="ECO:0000256" key="9">
    <source>
        <dbReference type="SAM" id="SignalP"/>
    </source>
</evidence>
<dbReference type="PANTHER" id="PTHR11844:SF33">
    <property type="entry name" value="TISSUE INHIBITOR OF METALLOPROTEINASE"/>
    <property type="match status" value="1"/>
</dbReference>
<dbReference type="GO" id="GO:0005615">
    <property type="term" value="C:extracellular space"/>
    <property type="evidence" value="ECO:0007669"/>
    <property type="project" value="TreeGrafter"/>
</dbReference>
<keyword evidence="3" id="KW-0964">Secreted</keyword>
<evidence type="ECO:0000256" key="7">
    <source>
        <dbReference type="ARBA" id="ARBA00023215"/>
    </source>
</evidence>
<dbReference type="InterPro" id="IPR008993">
    <property type="entry name" value="TIMP-like_OB-fold"/>
</dbReference>
<proteinExistence type="evidence at transcript level"/>
<dbReference type="SUPFAM" id="SSF50242">
    <property type="entry name" value="TIMP-like"/>
    <property type="match status" value="1"/>
</dbReference>
<feature type="disulfide bond" evidence="8">
    <location>
        <begin position="152"/>
        <end position="157"/>
    </location>
</feature>
<dbReference type="InterPro" id="IPR027465">
    <property type="entry name" value="TIMP_C"/>
</dbReference>
<evidence type="ECO:0000259" key="10">
    <source>
        <dbReference type="PROSITE" id="PS50189"/>
    </source>
</evidence>
<comment type="subcellular location">
    <subcellularLocation>
        <location evidence="1">Secreted</location>
    </subcellularLocation>
</comment>
<accession>S5SNL7</accession>